<evidence type="ECO:0000313" key="1">
    <source>
        <dbReference type="EMBL" id="POW05659.1"/>
    </source>
</evidence>
<reference evidence="1 2" key="1">
    <citation type="submission" date="2017-12" db="EMBL/GenBank/DDBJ databases">
        <title>Gene loss provides genomic basis for host adaptation in cereal stripe rust fungi.</title>
        <authorList>
            <person name="Xia C."/>
        </authorList>
    </citation>
    <scope>NUCLEOTIDE SEQUENCE [LARGE SCALE GENOMIC DNA]</scope>
    <source>
        <strain evidence="1 2">93TX-2</strain>
    </source>
</reference>
<sequence length="214" mass="24557">MTKLDSTFTLHRRTDLRLMAFEYHLQLVPPTPTQNRHLFLTSNHHMTTHYSCPHLSTCSKATYSKKPCDRHCCLSIDRVKEHTLNRKIHGNCHAECPVYEINARSLKKFSFQPYTTPLNGPIRLTEETQAIETIFEPSCTTNEQVDGKQESLSSDKPQSRKLVNNRAVLRVIAYGLLVGSWSQTYASLQHHNRYVCDLACAHFCFISEPLKHSA</sequence>
<keyword evidence="2" id="KW-1185">Reference proteome</keyword>
<proteinExistence type="predicted"/>
<protein>
    <submittedName>
        <fullName evidence="1">Uncharacterized protein</fullName>
    </submittedName>
</protein>
<organism evidence="1 2">
    <name type="scientific">Puccinia striiformis</name>
    <dbReference type="NCBI Taxonomy" id="27350"/>
    <lineage>
        <taxon>Eukaryota</taxon>
        <taxon>Fungi</taxon>
        <taxon>Dikarya</taxon>
        <taxon>Basidiomycota</taxon>
        <taxon>Pucciniomycotina</taxon>
        <taxon>Pucciniomycetes</taxon>
        <taxon>Pucciniales</taxon>
        <taxon>Pucciniaceae</taxon>
        <taxon>Puccinia</taxon>
    </lineage>
</organism>
<dbReference type="Proteomes" id="UP000238274">
    <property type="component" value="Unassembled WGS sequence"/>
</dbReference>
<gene>
    <name evidence="1" type="ORF">PSHT_10694</name>
</gene>
<reference evidence="2" key="3">
    <citation type="journal article" date="2018" name="Mol. Plant Microbe Interact.">
        <title>Genome sequence resources for the wheat stripe rust pathogen (Puccinia striiformis f. sp. tritici) and the barley stripe rust pathogen (Puccinia striiformis f. sp. hordei).</title>
        <authorList>
            <person name="Xia C."/>
            <person name="Wang M."/>
            <person name="Yin C."/>
            <person name="Cornejo O.E."/>
            <person name="Hulbert S.H."/>
            <person name="Chen X."/>
        </authorList>
    </citation>
    <scope>NUCLEOTIDE SEQUENCE [LARGE SCALE GENOMIC DNA]</scope>
    <source>
        <strain evidence="2">93TX-2</strain>
    </source>
</reference>
<dbReference type="AlphaFoldDB" id="A0A2S4V7Z9"/>
<name>A0A2S4V7Z9_9BASI</name>
<comment type="caution">
    <text evidence="1">The sequence shown here is derived from an EMBL/GenBank/DDBJ whole genome shotgun (WGS) entry which is preliminary data.</text>
</comment>
<dbReference type="VEuPathDB" id="FungiDB:PSHT_10694"/>
<reference evidence="2" key="2">
    <citation type="journal article" date="2018" name="BMC Genomics">
        <title>Genomic insights into host adaptation between the wheat stripe rust pathogen (Puccinia striiformis f. sp. tritici) and the barley stripe rust pathogen (Puccinia striiformis f. sp. hordei).</title>
        <authorList>
            <person name="Xia C."/>
            <person name="Wang M."/>
            <person name="Yin C."/>
            <person name="Cornejo O.E."/>
            <person name="Hulbert S.H."/>
            <person name="Chen X."/>
        </authorList>
    </citation>
    <scope>NUCLEOTIDE SEQUENCE [LARGE SCALE GENOMIC DNA]</scope>
    <source>
        <strain evidence="2">93TX-2</strain>
    </source>
</reference>
<dbReference type="EMBL" id="PKSM01000168">
    <property type="protein sequence ID" value="POW05659.1"/>
    <property type="molecule type" value="Genomic_DNA"/>
</dbReference>
<accession>A0A2S4V7Z9</accession>
<evidence type="ECO:0000313" key="2">
    <source>
        <dbReference type="Proteomes" id="UP000238274"/>
    </source>
</evidence>
<dbReference type="VEuPathDB" id="FungiDB:PSTT_04762"/>